<keyword evidence="3" id="KW-1185">Reference proteome</keyword>
<dbReference type="Pfam" id="PF12689">
    <property type="entry name" value="Acid_PPase"/>
    <property type="match status" value="1"/>
</dbReference>
<evidence type="ECO:0000313" key="2">
    <source>
        <dbReference type="EMBL" id="EEH55359.1"/>
    </source>
</evidence>
<evidence type="ECO:0000256" key="1">
    <source>
        <dbReference type="SAM" id="MobiDB-lite"/>
    </source>
</evidence>
<dbReference type="Gene3D" id="3.40.50.1000">
    <property type="entry name" value="HAD superfamily/HAD-like"/>
    <property type="match status" value="1"/>
</dbReference>
<dbReference type="Proteomes" id="UP000001876">
    <property type="component" value="Unassembled WGS sequence"/>
</dbReference>
<dbReference type="SUPFAM" id="SSF56784">
    <property type="entry name" value="HAD-like"/>
    <property type="match status" value="1"/>
</dbReference>
<dbReference type="RefSeq" id="XP_003060590.1">
    <property type="nucleotide sequence ID" value="XM_003060544.1"/>
</dbReference>
<dbReference type="InterPro" id="IPR023214">
    <property type="entry name" value="HAD_sf"/>
</dbReference>
<dbReference type="EMBL" id="GG663742">
    <property type="protein sequence ID" value="EEH55359.1"/>
    <property type="molecule type" value="Genomic_DNA"/>
</dbReference>
<protein>
    <submittedName>
        <fullName evidence="2">Predicted protein</fullName>
    </submittedName>
</protein>
<sequence length="291" mass="30916">MTPALALGVGATRIANVVPRGATRDAETAAGGGAARRRRRRPSVAMRASGASASSSSSSFAEPSPSPSSPSDPYPRLAVFDLDACFWNEEMYTLRHLVDASAEQVVGELGDSGLEGVVGARSGADVVIRIHPGAMRALQRFHAGEYPGMRIAAASSADTPLAVRIGRSALDVLEIFPGVTAREAFSIGWPAGFEGNLQIGRTPPLSSDKAATHFPILRRETGIAYDEMLFFDDCNWGDHCGAVARGCVEARSGEGPVVVRTPRGLGIDEWELGLERFRQRVEARAEGATRR</sequence>
<feature type="compositionally biased region" description="Pro residues" evidence="1">
    <location>
        <begin position="64"/>
        <end position="73"/>
    </location>
</feature>
<dbReference type="AlphaFoldDB" id="C1MYL7"/>
<evidence type="ECO:0000313" key="3">
    <source>
        <dbReference type="Proteomes" id="UP000001876"/>
    </source>
</evidence>
<gene>
    <name evidence="2" type="ORF">MICPUCDRAFT_59945</name>
</gene>
<dbReference type="InterPro" id="IPR010036">
    <property type="entry name" value="MDP_1_eu_arc"/>
</dbReference>
<organism evidence="3">
    <name type="scientific">Micromonas pusilla (strain CCMP1545)</name>
    <name type="common">Picoplanktonic green alga</name>
    <dbReference type="NCBI Taxonomy" id="564608"/>
    <lineage>
        <taxon>Eukaryota</taxon>
        <taxon>Viridiplantae</taxon>
        <taxon>Chlorophyta</taxon>
        <taxon>Mamiellophyceae</taxon>
        <taxon>Mamiellales</taxon>
        <taxon>Mamiellaceae</taxon>
        <taxon>Micromonas</taxon>
    </lineage>
</organism>
<dbReference type="KEGG" id="mpp:MICPUCDRAFT_59945"/>
<dbReference type="GeneID" id="9685680"/>
<dbReference type="eggNOG" id="ENOG502RZK1">
    <property type="taxonomic scope" value="Eukaryota"/>
</dbReference>
<reference evidence="2 3" key="1">
    <citation type="journal article" date="2009" name="Science">
        <title>Green evolution and dynamic adaptations revealed by genomes of the marine picoeukaryotes Micromonas.</title>
        <authorList>
            <person name="Worden A.Z."/>
            <person name="Lee J.H."/>
            <person name="Mock T."/>
            <person name="Rouze P."/>
            <person name="Simmons M.P."/>
            <person name="Aerts A.L."/>
            <person name="Allen A.E."/>
            <person name="Cuvelier M.L."/>
            <person name="Derelle E."/>
            <person name="Everett M.V."/>
            <person name="Foulon E."/>
            <person name="Grimwood J."/>
            <person name="Gundlach H."/>
            <person name="Henrissat B."/>
            <person name="Napoli C."/>
            <person name="McDonald S.M."/>
            <person name="Parker M.S."/>
            <person name="Rombauts S."/>
            <person name="Salamov A."/>
            <person name="Von Dassow P."/>
            <person name="Badger J.H."/>
            <person name="Coutinho P.M."/>
            <person name="Demir E."/>
            <person name="Dubchak I."/>
            <person name="Gentemann C."/>
            <person name="Eikrem W."/>
            <person name="Gready J.E."/>
            <person name="John U."/>
            <person name="Lanier W."/>
            <person name="Lindquist E.A."/>
            <person name="Lucas S."/>
            <person name="Mayer K.F."/>
            <person name="Moreau H."/>
            <person name="Not F."/>
            <person name="Otillar R."/>
            <person name="Panaud O."/>
            <person name="Pangilinan J."/>
            <person name="Paulsen I."/>
            <person name="Piegu B."/>
            <person name="Poliakov A."/>
            <person name="Robbens S."/>
            <person name="Schmutz J."/>
            <person name="Toulza E."/>
            <person name="Wyss T."/>
            <person name="Zelensky A."/>
            <person name="Zhou K."/>
            <person name="Armbrust E.V."/>
            <person name="Bhattacharya D."/>
            <person name="Goodenough U.W."/>
            <person name="Van de Peer Y."/>
            <person name="Grigoriev I.V."/>
        </authorList>
    </citation>
    <scope>NUCLEOTIDE SEQUENCE [LARGE SCALE GENOMIC DNA]</scope>
    <source>
        <strain evidence="2 3">CCMP1545</strain>
    </source>
</reference>
<dbReference type="GO" id="GO:0003993">
    <property type="term" value="F:acid phosphatase activity"/>
    <property type="evidence" value="ECO:0007669"/>
    <property type="project" value="TreeGrafter"/>
</dbReference>
<proteinExistence type="predicted"/>
<dbReference type="STRING" id="564608.C1MYL7"/>
<dbReference type="OMA" id="NWGDHCA"/>
<feature type="region of interest" description="Disordered" evidence="1">
    <location>
        <begin position="21"/>
        <end position="73"/>
    </location>
</feature>
<dbReference type="PANTHER" id="PTHR17901:SF14">
    <property type="entry name" value="MAGNESIUM-DEPENDENT PHOSPHATASE 1"/>
    <property type="match status" value="1"/>
</dbReference>
<dbReference type="PANTHER" id="PTHR17901">
    <property type="entry name" value="MAGNESIUM-DEPENDENT PHOSPHATASE 1 MDP1"/>
    <property type="match status" value="1"/>
</dbReference>
<name>C1MYL7_MICPC</name>
<accession>C1MYL7</accession>
<dbReference type="OrthoDB" id="2865258at2759"/>
<feature type="compositionally biased region" description="Low complexity" evidence="1">
    <location>
        <begin position="43"/>
        <end position="63"/>
    </location>
</feature>
<dbReference type="InterPro" id="IPR036412">
    <property type="entry name" value="HAD-like_sf"/>
</dbReference>